<gene>
    <name evidence="1" type="ORF">E2C01_039654</name>
</gene>
<reference evidence="1 2" key="1">
    <citation type="submission" date="2019-05" db="EMBL/GenBank/DDBJ databases">
        <title>Another draft genome of Portunus trituberculatus and its Hox gene families provides insights of decapod evolution.</title>
        <authorList>
            <person name="Jeong J.-H."/>
            <person name="Song I."/>
            <person name="Kim S."/>
            <person name="Choi T."/>
            <person name="Kim D."/>
            <person name="Ryu S."/>
            <person name="Kim W."/>
        </authorList>
    </citation>
    <scope>NUCLEOTIDE SEQUENCE [LARGE SCALE GENOMIC DNA]</scope>
    <source>
        <tissue evidence="1">Muscle</tissue>
    </source>
</reference>
<dbReference type="Proteomes" id="UP000324222">
    <property type="component" value="Unassembled WGS sequence"/>
</dbReference>
<dbReference type="AlphaFoldDB" id="A0A5B7FLV0"/>
<evidence type="ECO:0000313" key="2">
    <source>
        <dbReference type="Proteomes" id="UP000324222"/>
    </source>
</evidence>
<comment type="caution">
    <text evidence="1">The sequence shown here is derived from an EMBL/GenBank/DDBJ whole genome shotgun (WGS) entry which is preliminary data.</text>
</comment>
<organism evidence="1 2">
    <name type="scientific">Portunus trituberculatus</name>
    <name type="common">Swimming crab</name>
    <name type="synonym">Neptunus trituberculatus</name>
    <dbReference type="NCBI Taxonomy" id="210409"/>
    <lineage>
        <taxon>Eukaryota</taxon>
        <taxon>Metazoa</taxon>
        <taxon>Ecdysozoa</taxon>
        <taxon>Arthropoda</taxon>
        <taxon>Crustacea</taxon>
        <taxon>Multicrustacea</taxon>
        <taxon>Malacostraca</taxon>
        <taxon>Eumalacostraca</taxon>
        <taxon>Eucarida</taxon>
        <taxon>Decapoda</taxon>
        <taxon>Pleocyemata</taxon>
        <taxon>Brachyura</taxon>
        <taxon>Eubrachyura</taxon>
        <taxon>Portunoidea</taxon>
        <taxon>Portunidae</taxon>
        <taxon>Portuninae</taxon>
        <taxon>Portunus</taxon>
    </lineage>
</organism>
<keyword evidence="2" id="KW-1185">Reference proteome</keyword>
<evidence type="ECO:0000313" key="1">
    <source>
        <dbReference type="EMBL" id="MPC45948.1"/>
    </source>
</evidence>
<accession>A0A5B7FLV0</accession>
<dbReference type="EMBL" id="VSRR010006966">
    <property type="protein sequence ID" value="MPC45948.1"/>
    <property type="molecule type" value="Genomic_DNA"/>
</dbReference>
<proteinExistence type="predicted"/>
<protein>
    <submittedName>
        <fullName evidence="1">Uncharacterized protein</fullName>
    </submittedName>
</protein>
<sequence>MQQFEGHGRMQGGDEDTVKLGTSSQAVYLTLPPCTYLTLPEPSHSLALRSVLRSYSVLHEETSLLFPLPIR</sequence>
<name>A0A5B7FLV0_PORTR</name>